<dbReference type="PANTHER" id="PTHR44090">
    <property type="entry name" value="WD REPEAT-CONTAINING PROTEIN 61"/>
    <property type="match status" value="1"/>
</dbReference>
<keyword evidence="4" id="KW-1185">Reference proteome</keyword>
<sequence length="636" mass="73985">MDILQNQLKSKFQNVICQQCHSLLSVCLDVFCKSQRIFCNTCLEQKQDLDLENNKQTQGLFKPYLEQNSHKKHEQQVFFIAQLLDMQKKETIKFQSHQLDETPVIQQQKEIYLNLMNEIDNFEKQVSHELKLVRSNINEKYNLISSSFDQYVQIDIDQIKNILLQYREEYQVAFEQKVQEYVKNLMHPIHLNFAVFKSNLDNVKETALNHIKTIANQVKLQNKVDVIDLLEEKWNSSIHDMTCYKNCFVLSGEALRLYTPSSNINKLQKSFDFNINDTIRCVQVSRDGSILAAGGNGKLILFNTENMQIIFNQVNSASSIQYYSVDISPDNKFFAFSVKNKKTSNQVFIFDISNVHSDPKFKQVLVDHNSLILTTKFTNDGKFLVSSGCDYKIIIYAFDEQAKEFKKVQVLRDNDDIVNEVSLSQDSKTLVSVSSDGKCFIYQRRDDEAQKQEEDEEILKKIQMQKDLERLNQVQYTNTIEEEKQQDLQQNQISNNLLMNKIHSNPFLAQSLIEDKNYIKYRHENNKAQVEQAIQKSKDENIVYENFEDIFELKGCFQMVGKKSISSVDINKSGNFMALSTGEDVLLYDISQKSNPRLLSCITSQSIAVINKVKFSQYENSIYTCDQSGNFYNFKF</sequence>
<accession>W7WYU5</accession>
<dbReference type="Proteomes" id="UP000009168">
    <property type="component" value="Unassembled WGS sequence"/>
</dbReference>
<dbReference type="PANTHER" id="PTHR44090:SF1">
    <property type="entry name" value="SUPERKILLER COMPLEX PROTEIN 8"/>
    <property type="match status" value="1"/>
</dbReference>
<dbReference type="InterPro" id="IPR001680">
    <property type="entry name" value="WD40_rpt"/>
</dbReference>
<evidence type="ECO:0000256" key="1">
    <source>
        <dbReference type="ARBA" id="ARBA00022574"/>
    </source>
</evidence>
<gene>
    <name evidence="3" type="ORF">TTHERM_000245449</name>
</gene>
<name>W7WYU5_TETTS</name>
<dbReference type="Pfam" id="PF00400">
    <property type="entry name" value="WD40"/>
    <property type="match status" value="3"/>
</dbReference>
<dbReference type="InterPro" id="IPR036322">
    <property type="entry name" value="WD40_repeat_dom_sf"/>
</dbReference>
<keyword evidence="2" id="KW-0677">Repeat</keyword>
<dbReference type="GO" id="GO:0016593">
    <property type="term" value="C:Cdc73/Paf1 complex"/>
    <property type="evidence" value="ECO:0007669"/>
    <property type="project" value="TreeGrafter"/>
</dbReference>
<reference evidence="4" key="1">
    <citation type="journal article" date="2006" name="PLoS Biol.">
        <title>Macronuclear genome sequence of the ciliate Tetrahymena thermophila, a model eukaryote.</title>
        <authorList>
            <person name="Eisen J.A."/>
            <person name="Coyne R.S."/>
            <person name="Wu M."/>
            <person name="Wu D."/>
            <person name="Thiagarajan M."/>
            <person name="Wortman J.R."/>
            <person name="Badger J.H."/>
            <person name="Ren Q."/>
            <person name="Amedeo P."/>
            <person name="Jones K.M."/>
            <person name="Tallon L.J."/>
            <person name="Delcher A.L."/>
            <person name="Salzberg S.L."/>
            <person name="Silva J.C."/>
            <person name="Haas B.J."/>
            <person name="Majoros W.H."/>
            <person name="Farzad M."/>
            <person name="Carlton J.M."/>
            <person name="Smith R.K. Jr."/>
            <person name="Garg J."/>
            <person name="Pearlman R.E."/>
            <person name="Karrer K.M."/>
            <person name="Sun L."/>
            <person name="Manning G."/>
            <person name="Elde N.C."/>
            <person name="Turkewitz A.P."/>
            <person name="Asai D.J."/>
            <person name="Wilkes D.E."/>
            <person name="Wang Y."/>
            <person name="Cai H."/>
            <person name="Collins K."/>
            <person name="Stewart B.A."/>
            <person name="Lee S.R."/>
            <person name="Wilamowska K."/>
            <person name="Weinberg Z."/>
            <person name="Ruzzo W.L."/>
            <person name="Wloga D."/>
            <person name="Gaertig J."/>
            <person name="Frankel J."/>
            <person name="Tsao C.-C."/>
            <person name="Gorovsky M.A."/>
            <person name="Keeling P.J."/>
            <person name="Waller R.F."/>
            <person name="Patron N.J."/>
            <person name="Cherry J.M."/>
            <person name="Stover N.A."/>
            <person name="Krieger C.J."/>
            <person name="del Toro C."/>
            <person name="Ryder H.F."/>
            <person name="Williamson S.C."/>
            <person name="Barbeau R.A."/>
            <person name="Hamilton E.P."/>
            <person name="Orias E."/>
        </authorList>
    </citation>
    <scope>NUCLEOTIDE SEQUENCE [LARGE SCALE GENOMIC DNA]</scope>
    <source>
        <strain evidence="4">SB210</strain>
    </source>
</reference>
<keyword evidence="1" id="KW-0853">WD repeat</keyword>
<dbReference type="Gene3D" id="2.130.10.10">
    <property type="entry name" value="YVTN repeat-like/Quinoprotein amine dehydrogenase"/>
    <property type="match status" value="2"/>
</dbReference>
<dbReference type="InterPro" id="IPR015943">
    <property type="entry name" value="WD40/YVTN_repeat-like_dom_sf"/>
</dbReference>
<dbReference type="SUPFAM" id="SSF50978">
    <property type="entry name" value="WD40 repeat-like"/>
    <property type="match status" value="1"/>
</dbReference>
<dbReference type="RefSeq" id="XP_012655386.1">
    <property type="nucleotide sequence ID" value="XM_012799932.1"/>
</dbReference>
<dbReference type="STRING" id="312017.W7WYU5"/>
<organism evidence="3 4">
    <name type="scientific">Tetrahymena thermophila (strain SB210)</name>
    <dbReference type="NCBI Taxonomy" id="312017"/>
    <lineage>
        <taxon>Eukaryota</taxon>
        <taxon>Sar</taxon>
        <taxon>Alveolata</taxon>
        <taxon>Ciliophora</taxon>
        <taxon>Intramacronucleata</taxon>
        <taxon>Oligohymenophorea</taxon>
        <taxon>Hymenostomatida</taxon>
        <taxon>Tetrahymenina</taxon>
        <taxon>Tetrahymenidae</taxon>
        <taxon>Tetrahymena</taxon>
    </lineage>
</organism>
<dbReference type="SMART" id="SM00320">
    <property type="entry name" value="WD40"/>
    <property type="match status" value="4"/>
</dbReference>
<dbReference type="KEGG" id="tet:TTHERM_000245449"/>
<evidence type="ECO:0000256" key="2">
    <source>
        <dbReference type="ARBA" id="ARBA00022737"/>
    </source>
</evidence>
<evidence type="ECO:0000313" key="4">
    <source>
        <dbReference type="Proteomes" id="UP000009168"/>
    </source>
</evidence>
<protein>
    <submittedName>
        <fullName evidence="3">Cyclic nucleotide-binding domain protein</fullName>
    </submittedName>
</protein>
<evidence type="ECO:0000313" key="3">
    <source>
        <dbReference type="EMBL" id="EWS72075.1"/>
    </source>
</evidence>
<dbReference type="AlphaFoldDB" id="W7WYU5"/>
<dbReference type="InParanoid" id="W7WYU5"/>
<dbReference type="InterPro" id="IPR051510">
    <property type="entry name" value="SKI8"/>
</dbReference>
<dbReference type="EMBL" id="GG662474">
    <property type="protein sequence ID" value="EWS72075.1"/>
    <property type="molecule type" value="Genomic_DNA"/>
</dbReference>
<dbReference type="GeneID" id="24437999"/>
<proteinExistence type="predicted"/>